<dbReference type="NCBIfam" id="TIGR01891">
    <property type="entry name" value="amidohydrolases"/>
    <property type="match status" value="1"/>
</dbReference>
<name>A0ABZ0PH64_9PROT</name>
<dbReference type="RefSeq" id="WP_318649044.1">
    <property type="nucleotide sequence ID" value="NZ_CP137852.1"/>
</dbReference>
<keyword evidence="4" id="KW-1185">Reference proteome</keyword>
<accession>A0ABZ0PH64</accession>
<dbReference type="Gene3D" id="3.30.70.360">
    <property type="match status" value="1"/>
</dbReference>
<dbReference type="SUPFAM" id="SSF55031">
    <property type="entry name" value="Bacterial exopeptidase dimerisation domain"/>
    <property type="match status" value="1"/>
</dbReference>
<feature type="domain" description="Peptidase M20 dimerisation" evidence="2">
    <location>
        <begin position="201"/>
        <end position="296"/>
    </location>
</feature>
<sequence length="400" mass="42832">MPQRSEAPNMLTNDPATRIREQAAALEPRLIELRRDIHSHPELAFEEVRTAGIVAAELTRMGIAHRTGVGRTGVVGIIEGARPGPTLGLRADMDALPIHEETGQPFASKLDGKMHACGHDIHIVTLLGAAEILNGLRENLAGRIVLIFQPAEEVLEGAPAMIADGAADGLDMAIGFHNHPDKPVGSFGFVRGPSLAASDRFDIILRGKSGHAAHPYAAVDPIVGAAHLITQLQTVVAREQKPLHPCVVTVGMFQAGTTYNIIPERVHLKGTVRTLHAEARDVAENAIRRLVEHTAAAMRMEATITYRRMVASLVNDDRVLEPAIASVRAHFGEVVSEGVPSMGAEDFSAFAERVPAFHLGVGAGAPGRDDKLHNANYQPDERCIALGVQALSRIAVDMLS</sequence>
<organism evidence="3 4">
    <name type="scientific">Sediminicoccus rosea</name>
    <dbReference type="NCBI Taxonomy" id="1225128"/>
    <lineage>
        <taxon>Bacteria</taxon>
        <taxon>Pseudomonadati</taxon>
        <taxon>Pseudomonadota</taxon>
        <taxon>Alphaproteobacteria</taxon>
        <taxon>Acetobacterales</taxon>
        <taxon>Roseomonadaceae</taxon>
        <taxon>Sediminicoccus</taxon>
    </lineage>
</organism>
<dbReference type="SUPFAM" id="SSF53187">
    <property type="entry name" value="Zn-dependent exopeptidases"/>
    <property type="match status" value="1"/>
</dbReference>
<dbReference type="InterPro" id="IPR017439">
    <property type="entry name" value="Amidohydrolase"/>
</dbReference>
<dbReference type="Pfam" id="PF07687">
    <property type="entry name" value="M20_dimer"/>
    <property type="match status" value="1"/>
</dbReference>
<dbReference type="Proteomes" id="UP001305521">
    <property type="component" value="Chromosome"/>
</dbReference>
<dbReference type="Gene3D" id="3.40.630.10">
    <property type="entry name" value="Zn peptidases"/>
    <property type="match status" value="1"/>
</dbReference>
<dbReference type="EMBL" id="CP137852">
    <property type="protein sequence ID" value="WPB85079.1"/>
    <property type="molecule type" value="Genomic_DNA"/>
</dbReference>
<protein>
    <submittedName>
        <fullName evidence="3">M20 family metallopeptidase</fullName>
    </submittedName>
</protein>
<dbReference type="CDD" id="cd03886">
    <property type="entry name" value="M20_Acy1"/>
    <property type="match status" value="1"/>
</dbReference>
<reference evidence="3 4" key="1">
    <citation type="submission" date="2023-11" db="EMBL/GenBank/DDBJ databases">
        <title>Arctic aerobic anoxygenic photoheterotroph Sediminicoccus rosea KRV36 adapts its photosynthesis to long days of polar summer.</title>
        <authorList>
            <person name="Tomasch J."/>
            <person name="Kopejtka K."/>
            <person name="Bily T."/>
            <person name="Gardiner A.T."/>
            <person name="Gardian Z."/>
            <person name="Shivaramu S."/>
            <person name="Koblizek M."/>
            <person name="Engelhardt F."/>
            <person name="Kaftan D."/>
        </authorList>
    </citation>
    <scope>NUCLEOTIDE SEQUENCE [LARGE SCALE GENOMIC DNA]</scope>
    <source>
        <strain evidence="3 4">R-30</strain>
    </source>
</reference>
<dbReference type="Pfam" id="PF01546">
    <property type="entry name" value="Peptidase_M20"/>
    <property type="match status" value="1"/>
</dbReference>
<keyword evidence="1" id="KW-0378">Hydrolase</keyword>
<dbReference type="PIRSF" id="PIRSF005962">
    <property type="entry name" value="Pept_M20D_amidohydro"/>
    <property type="match status" value="1"/>
</dbReference>
<evidence type="ECO:0000313" key="4">
    <source>
        <dbReference type="Proteomes" id="UP001305521"/>
    </source>
</evidence>
<dbReference type="InterPro" id="IPR036264">
    <property type="entry name" value="Bact_exopeptidase_dim_dom"/>
</dbReference>
<proteinExistence type="predicted"/>
<dbReference type="PANTHER" id="PTHR11014:SF63">
    <property type="entry name" value="METALLOPEPTIDASE, PUTATIVE (AFU_ORTHOLOGUE AFUA_6G09600)-RELATED"/>
    <property type="match status" value="1"/>
</dbReference>
<evidence type="ECO:0000259" key="2">
    <source>
        <dbReference type="Pfam" id="PF07687"/>
    </source>
</evidence>
<dbReference type="PANTHER" id="PTHR11014">
    <property type="entry name" value="PEPTIDASE M20 FAMILY MEMBER"/>
    <property type="match status" value="1"/>
</dbReference>
<dbReference type="InterPro" id="IPR002933">
    <property type="entry name" value="Peptidase_M20"/>
</dbReference>
<dbReference type="InterPro" id="IPR011650">
    <property type="entry name" value="Peptidase_M20_dimer"/>
</dbReference>
<evidence type="ECO:0000313" key="3">
    <source>
        <dbReference type="EMBL" id="WPB85079.1"/>
    </source>
</evidence>
<gene>
    <name evidence="3" type="ORF">R9Z33_23680</name>
</gene>
<evidence type="ECO:0000256" key="1">
    <source>
        <dbReference type="ARBA" id="ARBA00022801"/>
    </source>
</evidence>